<keyword evidence="4" id="KW-0175">Coiled coil</keyword>
<evidence type="ECO:0000256" key="4">
    <source>
        <dbReference type="SAM" id="Coils"/>
    </source>
</evidence>
<name>A0AAV0S1G4_9ROSI</name>
<feature type="chain" id="PRO_5043773879" description="Homeobox-leucine zipper protein" evidence="6">
    <location>
        <begin position="27"/>
        <end position="281"/>
    </location>
</feature>
<evidence type="ECO:0000259" key="7">
    <source>
        <dbReference type="Pfam" id="PF02183"/>
    </source>
</evidence>
<proteinExistence type="inferred from homology"/>
<keyword evidence="3" id="KW-0539">Nucleus</keyword>
<dbReference type="InterPro" id="IPR005519">
    <property type="entry name" value="Acid_phosphat_B-like"/>
</dbReference>
<feature type="domain" description="Leucine zipper homeobox-associated" evidence="7">
    <location>
        <begin position="172"/>
        <end position="205"/>
    </location>
</feature>
<dbReference type="InterPro" id="IPR045224">
    <property type="entry name" value="HDZip_class_I_plant"/>
</dbReference>
<sequence length="281" mass="31255">MSIQHSPIPATFILLLLVLGPAAVAAFQPLIQILGDCRAHYHNRCRDDQLYCNSWRLSVEANNSVAWTEPPKMCADYVMKYFEGEQYSSDQEVSSVLASSPAILSGYLLLPSISTRGETTADHESSSVPGKELRDGEQAGTGEKSPACPGARLAASPGRHWFQNRRARFKNKQLKRDFDSLRANFDRLKADYSSLLHENETLKNKEPKLLYTACLIAGWPESCPKSQLRSWCFSLGEYGRPAVGLAMAEFNSFQALLFASSSNNVMNGQLQRVLVRMESTL</sequence>
<dbReference type="EMBL" id="CAMGYJ010000011">
    <property type="protein sequence ID" value="CAI0626967.1"/>
    <property type="molecule type" value="Genomic_DNA"/>
</dbReference>
<comment type="similarity">
    <text evidence="3">Belongs to the HD-ZIP homeobox family. Class I subfamily.</text>
</comment>
<keyword evidence="3" id="KW-0371">Homeobox</keyword>
<keyword evidence="6" id="KW-0732">Signal</keyword>
<dbReference type="GO" id="GO:0000981">
    <property type="term" value="F:DNA-binding transcription factor activity, RNA polymerase II-specific"/>
    <property type="evidence" value="ECO:0007669"/>
    <property type="project" value="UniProtKB-UniRule"/>
</dbReference>
<evidence type="ECO:0000313" key="8">
    <source>
        <dbReference type="EMBL" id="CAI0626967.1"/>
    </source>
</evidence>
<keyword evidence="2 3" id="KW-0804">Transcription</keyword>
<comment type="subcellular location">
    <subcellularLocation>
        <location evidence="3">Nucleus</location>
    </subcellularLocation>
</comment>
<dbReference type="PANTHER" id="PTHR24326">
    <property type="entry name" value="HOMEOBOX-LEUCINE ZIPPER PROTEIN"/>
    <property type="match status" value="1"/>
</dbReference>
<evidence type="ECO:0000256" key="2">
    <source>
        <dbReference type="ARBA" id="ARBA00023163"/>
    </source>
</evidence>
<evidence type="ECO:0000256" key="1">
    <source>
        <dbReference type="ARBA" id="ARBA00023015"/>
    </source>
</evidence>
<accession>A0AAV0S1G4</accession>
<feature type="signal peptide" evidence="6">
    <location>
        <begin position="1"/>
        <end position="26"/>
    </location>
</feature>
<dbReference type="InterPro" id="IPR023214">
    <property type="entry name" value="HAD_sf"/>
</dbReference>
<dbReference type="InterPro" id="IPR003106">
    <property type="entry name" value="Leu_zip_homeo"/>
</dbReference>
<dbReference type="Proteomes" id="UP001154282">
    <property type="component" value="Unassembled WGS sequence"/>
</dbReference>
<keyword evidence="9" id="KW-1185">Reference proteome</keyword>
<feature type="compositionally biased region" description="Basic and acidic residues" evidence="5">
    <location>
        <begin position="119"/>
        <end position="137"/>
    </location>
</feature>
<protein>
    <recommendedName>
        <fullName evidence="3">Homeobox-leucine zipper protein</fullName>
    </recommendedName>
    <alternativeName>
        <fullName evidence="3">HD-ZIP protein</fullName>
    </alternativeName>
    <alternativeName>
        <fullName evidence="3">Homeodomain transcription factor</fullName>
    </alternativeName>
</protein>
<evidence type="ECO:0000256" key="3">
    <source>
        <dbReference type="RuleBase" id="RU369038"/>
    </source>
</evidence>
<feature type="coiled-coil region" evidence="4">
    <location>
        <begin position="164"/>
        <end position="205"/>
    </location>
</feature>
<feature type="region of interest" description="Disordered" evidence="5">
    <location>
        <begin position="118"/>
        <end position="150"/>
    </location>
</feature>
<evidence type="ECO:0000313" key="9">
    <source>
        <dbReference type="Proteomes" id="UP001154282"/>
    </source>
</evidence>
<evidence type="ECO:0000256" key="5">
    <source>
        <dbReference type="SAM" id="MobiDB-lite"/>
    </source>
</evidence>
<keyword evidence="3" id="KW-0238">DNA-binding</keyword>
<comment type="caution">
    <text evidence="8">The sequence shown here is derived from an EMBL/GenBank/DDBJ whole genome shotgun (WGS) entry which is preliminary data.</text>
</comment>
<dbReference type="AlphaFoldDB" id="A0AAV0S1G4"/>
<dbReference type="GO" id="GO:0045893">
    <property type="term" value="P:positive regulation of DNA-templated transcription"/>
    <property type="evidence" value="ECO:0007669"/>
    <property type="project" value="TreeGrafter"/>
</dbReference>
<organism evidence="8 9">
    <name type="scientific">Linum tenue</name>
    <dbReference type="NCBI Taxonomy" id="586396"/>
    <lineage>
        <taxon>Eukaryota</taxon>
        <taxon>Viridiplantae</taxon>
        <taxon>Streptophyta</taxon>
        <taxon>Embryophyta</taxon>
        <taxon>Tracheophyta</taxon>
        <taxon>Spermatophyta</taxon>
        <taxon>Magnoliopsida</taxon>
        <taxon>eudicotyledons</taxon>
        <taxon>Gunneridae</taxon>
        <taxon>Pentapetalae</taxon>
        <taxon>rosids</taxon>
        <taxon>fabids</taxon>
        <taxon>Malpighiales</taxon>
        <taxon>Linaceae</taxon>
        <taxon>Linum</taxon>
    </lineage>
</organism>
<gene>
    <name evidence="8" type="ORF">LITE_LOCUS51090</name>
</gene>
<reference evidence="8" key="1">
    <citation type="submission" date="2022-08" db="EMBL/GenBank/DDBJ databases">
        <authorList>
            <person name="Gutierrez-Valencia J."/>
        </authorList>
    </citation>
    <scope>NUCLEOTIDE SEQUENCE</scope>
</reference>
<dbReference type="Pfam" id="PF03767">
    <property type="entry name" value="Acid_phosphat_B"/>
    <property type="match status" value="1"/>
</dbReference>
<dbReference type="GO" id="GO:0043565">
    <property type="term" value="F:sequence-specific DNA binding"/>
    <property type="evidence" value="ECO:0007669"/>
    <property type="project" value="InterPro"/>
</dbReference>
<dbReference type="Gene3D" id="3.40.50.1000">
    <property type="entry name" value="HAD superfamily/HAD-like"/>
    <property type="match status" value="1"/>
</dbReference>
<dbReference type="GO" id="GO:0005634">
    <property type="term" value="C:nucleus"/>
    <property type="evidence" value="ECO:0007669"/>
    <property type="project" value="UniProtKB-SubCell"/>
</dbReference>
<feature type="non-terminal residue" evidence="8">
    <location>
        <position position="281"/>
    </location>
</feature>
<evidence type="ECO:0000256" key="6">
    <source>
        <dbReference type="SAM" id="SignalP"/>
    </source>
</evidence>
<dbReference type="Pfam" id="PF02183">
    <property type="entry name" value="HALZ"/>
    <property type="match status" value="1"/>
</dbReference>
<keyword evidence="1 3" id="KW-0805">Transcription regulation</keyword>
<dbReference type="PANTHER" id="PTHR24326:SF606">
    <property type="entry name" value="HOMEOBOX-LEUCINE ZIPPER PROTEIN ATHB-54"/>
    <property type="match status" value="1"/>
</dbReference>
<comment type="function">
    <text evidence="3">Transcription factor.</text>
</comment>